<reference evidence="1 2" key="2">
    <citation type="journal article" date="2017" name="Front. Microbiol.">
        <title>Genomics Reveals a Unique Clone of Burkholderia cenocepacia Harboring an Actively Excising Novel Genomic Island.</title>
        <authorList>
            <person name="Patil P.P."/>
            <person name="Mali S."/>
            <person name="Midha S."/>
            <person name="Gautam V."/>
            <person name="Dash L."/>
            <person name="Kumar S."/>
            <person name="Shastri J."/>
            <person name="Singhal L."/>
            <person name="Patil P.B."/>
        </authorList>
    </citation>
    <scope>NUCLEOTIDE SEQUENCE [LARGE SCALE GENOMIC DNA]</scope>
    <source>
        <strain evidence="1 2">BC-19</strain>
    </source>
</reference>
<sequence length="189" mass="21941">MSLASLDPRFVRRACLLCCHCARNIAYYRVGFVSEHGTGTLKQRTQFAITVNGNMLDIAVLEWCKLFADHNARHHWKRVIRGGEEQRQFLGALLRDAGISLQDWKRYLDSVRVYRDKFVAHLDDLPVMRIPSLEVALKCVLFLYRYIRANSPTSTFKTPHCAHLPEDLSSYYEACRDEAREAYAAEMRR</sequence>
<reference evidence="1 2" key="1">
    <citation type="journal article" date="2017" name="Front. Microbiol.">
        <title>Genomics reveals a unique clone of Burkholderia cenocepacia harbouring an actively excising novel genomic island.</title>
        <authorList>
            <person name="Patil P."/>
            <person name="Mali S."/>
            <person name="Midha S."/>
            <person name="Gautam V."/>
            <person name="Dash L."/>
            <person name="Kumar S."/>
            <person name="Shastri J."/>
            <person name="Singhal L."/>
            <person name="Patil P.B."/>
        </authorList>
    </citation>
    <scope>NUCLEOTIDE SEQUENCE [LARGE SCALE GENOMIC DNA]</scope>
    <source>
        <strain evidence="1 2">BC-19</strain>
    </source>
</reference>
<organism evidence="1 2">
    <name type="scientific">Burkholderia cenocepacia</name>
    <dbReference type="NCBI Taxonomy" id="95486"/>
    <lineage>
        <taxon>Bacteria</taxon>
        <taxon>Pseudomonadati</taxon>
        <taxon>Pseudomonadota</taxon>
        <taxon>Betaproteobacteria</taxon>
        <taxon>Burkholderiales</taxon>
        <taxon>Burkholderiaceae</taxon>
        <taxon>Burkholderia</taxon>
        <taxon>Burkholderia cepacia complex</taxon>
    </lineage>
</organism>
<comment type="caution">
    <text evidence="1">The sequence shown here is derived from an EMBL/GenBank/DDBJ whole genome shotgun (WGS) entry which is preliminary data.</text>
</comment>
<evidence type="ECO:0008006" key="3">
    <source>
        <dbReference type="Google" id="ProtNLM"/>
    </source>
</evidence>
<dbReference type="RefSeq" id="WP_143262392.1">
    <property type="nucleotide sequence ID" value="NZ_JYMX02000013.1"/>
</dbReference>
<proteinExistence type="predicted"/>
<protein>
    <recommendedName>
        <fullName evidence="3">HEPN AbiU2-like domain-containing protein</fullName>
    </recommendedName>
</protein>
<name>A0ABD4UFP6_9BURK</name>
<dbReference type="EMBL" id="JYMX02000013">
    <property type="protein sequence ID" value="MCW3713256.1"/>
    <property type="molecule type" value="Genomic_DNA"/>
</dbReference>
<gene>
    <name evidence="1" type="ORF">UE95_018390</name>
</gene>
<dbReference type="Proteomes" id="UP000191686">
    <property type="component" value="Unassembled WGS sequence"/>
</dbReference>
<dbReference type="AlphaFoldDB" id="A0ABD4UFP6"/>
<evidence type="ECO:0000313" key="1">
    <source>
        <dbReference type="EMBL" id="MCW3713256.1"/>
    </source>
</evidence>
<evidence type="ECO:0000313" key="2">
    <source>
        <dbReference type="Proteomes" id="UP000191686"/>
    </source>
</evidence>
<accession>A0ABD4UFP6</accession>